<sequence length="62" mass="6861">MSMEDEPRRVRPAIEVGADISTLSETEIEERIAALAAEIERLKTALSAKKASRAAADLFFKR</sequence>
<feature type="coiled-coil region" evidence="1">
    <location>
        <begin position="25"/>
        <end position="52"/>
    </location>
</feature>
<comment type="caution">
    <text evidence="2">The sequence shown here is derived from an EMBL/GenBank/DDBJ whole genome shotgun (WGS) entry which is preliminary data.</text>
</comment>
<dbReference type="Proteomes" id="UP001203284">
    <property type="component" value="Unassembled WGS sequence"/>
</dbReference>
<evidence type="ECO:0000313" key="2">
    <source>
        <dbReference type="EMBL" id="MCK0198284.1"/>
    </source>
</evidence>
<keyword evidence="3" id="KW-1185">Reference proteome</keyword>
<gene>
    <name evidence="2" type="ORF">MWN34_15325</name>
</gene>
<dbReference type="InterPro" id="IPR009579">
    <property type="entry name" value="DUF1192"/>
</dbReference>
<dbReference type="Pfam" id="PF06698">
    <property type="entry name" value="DUF1192"/>
    <property type="match status" value="1"/>
</dbReference>
<evidence type="ECO:0000313" key="3">
    <source>
        <dbReference type="Proteomes" id="UP001203284"/>
    </source>
</evidence>
<proteinExistence type="predicted"/>
<name>A0ABT0DE98_9HYPH</name>
<reference evidence="2 3" key="1">
    <citation type="submission" date="2022-04" db="EMBL/GenBank/DDBJ databases">
        <authorList>
            <person name="Grouzdev D.S."/>
            <person name="Pantiukh K.S."/>
            <person name="Krutkina M.S."/>
        </authorList>
    </citation>
    <scope>NUCLEOTIDE SEQUENCE [LARGE SCALE GENOMIC DNA]</scope>
    <source>
        <strain evidence="2 3">6x-1</strain>
    </source>
</reference>
<organism evidence="2 3">
    <name type="scientific">Ancylobacter crimeensis</name>
    <dbReference type="NCBI Taxonomy" id="2579147"/>
    <lineage>
        <taxon>Bacteria</taxon>
        <taxon>Pseudomonadati</taxon>
        <taxon>Pseudomonadota</taxon>
        <taxon>Alphaproteobacteria</taxon>
        <taxon>Hyphomicrobiales</taxon>
        <taxon>Xanthobacteraceae</taxon>
        <taxon>Ancylobacter</taxon>
    </lineage>
</organism>
<dbReference type="RefSeq" id="WP_247030183.1">
    <property type="nucleotide sequence ID" value="NZ_JALKCH010000010.1"/>
</dbReference>
<protein>
    <submittedName>
        <fullName evidence="2">DUF1192 domain-containing protein</fullName>
    </submittedName>
</protein>
<keyword evidence="1" id="KW-0175">Coiled coil</keyword>
<evidence type="ECO:0000256" key="1">
    <source>
        <dbReference type="SAM" id="Coils"/>
    </source>
</evidence>
<accession>A0ABT0DE98</accession>
<dbReference type="EMBL" id="JALKCH010000010">
    <property type="protein sequence ID" value="MCK0198284.1"/>
    <property type="molecule type" value="Genomic_DNA"/>
</dbReference>